<dbReference type="GeneID" id="38775710"/>
<sequence>MAPSIFAGVFYYTSISIPSCLRDQLKQILDDEGASDVPLDDPLLTHFITLTPPSDDVLERIPNKDKVQQVIPTWAERSFVLGKQQAAEHYSPNPANLFSGITATATDLSPADLELLSAGITSLGGQWRTALTRDVTHLFALSPGSAKYETAMHYREQTAMCVLVPHWFDDTVRLGIRGLPTDEYEWPHPRVFKPETSTDGAAPDVPYRLSSEKKRFYETALASSFDRRLSRAPPRNIWNGLRILLSDSLELSASQRDAHEEDIRREGGIIIPLSLIGSGTLLEVAQEEARQVQQADVLITRYRVGVAYVKAFKAKKTIGSMTWLWHVRSTGALSRPTDKLLHYPIPKGAPEGFAEHSITITNYTGKDREYLKKLVSTMGGKFTASMSNTNTIVIAAYVGGTKTAKAVSWSIPLVNHTWLEDAFVHWRAPTPALEKYLCFPPGVDFGGLLSERGVGPLEYTQQELAAMARAGIPGTEAEKAAAKEKALALTEGKSFGKNGTEDGVEGSRDRHIRATPSPARTGNSAREVEDVVMGEVVDASIMDVDADILPPRDKDAGAMDVDEGHGAKPSTKKGDGKKKVVTVDEDEAEDENVPVPSVPLPRPPKKKLVRRYSRQSSSDVAPSVPEPEELEKQQLQPITSPSRSVLRQYKSKSRLEAEEAQDKMKIGPPKRKPRQDKQKANRADKEREDDRPAPKVRPSKRKTIIPMDSSEDEDMEPPKAESSARRKPTQKADAPPKPIKGFKLPIQGDLDSSDSSSSAAPAHPKRTGPASRSATVPESVAPSRSSTSPTKLRQQVSVLVPTAASVYSSPKSKKSVQGTPAKSALRRTDSVRAAAPEASVQSPTKRGRPSGSAKRAASSVSFQPPTEDSTTITTAPMPAALTRTPSRRSAATRATRKLHEEIMPDVMNFQKEMKNGTVRSVWEAEERDKSKSASVGALDEDARKGRGKKRVSGAAEEHGAEEQEEQPMKKRLRTSVGTASAKKGKAGVAGGARQSSGKRKRDSSSSSEEDSSEAGIGKPRRKPESGAKRVSLGAANTSRTNPKNARIMTTQLSVSDDVKQVLTRMGVKMTTKPTECTHLVTNNVVRTEKFLCALPVVQHILSEKWLLASAATKQLLPESDYALVDPEAEKKFGFKLAEALRRAHAGKLFAGMTFYATPRIGVDHKLLKNVVTANGGQLSTQTPTARILSGQAHRYVISSPTDVSIWRPLAEQGHAVYTQELILTGALRQEIDWDSPTNRVAGSVEA</sequence>
<feature type="compositionally biased region" description="Basic and acidic residues" evidence="1">
    <location>
        <begin position="550"/>
        <end position="582"/>
    </location>
</feature>
<dbReference type="EMBL" id="BFAD01000001">
    <property type="protein sequence ID" value="GBE78793.1"/>
    <property type="molecule type" value="Genomic_DNA"/>
</dbReference>
<dbReference type="SMART" id="SM00292">
    <property type="entry name" value="BRCT"/>
    <property type="match status" value="4"/>
</dbReference>
<dbReference type="STRING" id="139825.A0A401G9H9"/>
<gene>
    <name evidence="3" type="ORF">SCP_0116860</name>
</gene>
<organism evidence="3 4">
    <name type="scientific">Sparassis crispa</name>
    <dbReference type="NCBI Taxonomy" id="139825"/>
    <lineage>
        <taxon>Eukaryota</taxon>
        <taxon>Fungi</taxon>
        <taxon>Dikarya</taxon>
        <taxon>Basidiomycota</taxon>
        <taxon>Agaricomycotina</taxon>
        <taxon>Agaricomycetes</taxon>
        <taxon>Polyporales</taxon>
        <taxon>Sparassidaceae</taxon>
        <taxon>Sparassis</taxon>
    </lineage>
</organism>
<dbReference type="PROSITE" id="PS50172">
    <property type="entry name" value="BRCT"/>
    <property type="match status" value="3"/>
</dbReference>
<feature type="compositionally biased region" description="Low complexity" evidence="1">
    <location>
        <begin position="879"/>
        <end position="893"/>
    </location>
</feature>
<feature type="domain" description="BRCT" evidence="2">
    <location>
        <begin position="93"/>
        <end position="173"/>
    </location>
</feature>
<dbReference type="Pfam" id="PF12738">
    <property type="entry name" value="PTCB-BRCT"/>
    <property type="match status" value="2"/>
</dbReference>
<dbReference type="InterPro" id="IPR001357">
    <property type="entry name" value="BRCT_dom"/>
</dbReference>
<dbReference type="PANTHER" id="PTHR47667">
    <property type="entry name" value="REGULATOR OF TY1 TRANSPOSITION PROTEIN 107"/>
    <property type="match status" value="1"/>
</dbReference>
<dbReference type="PANTHER" id="PTHR47667:SF1">
    <property type="entry name" value="REGULATOR OF TY1 TRANSPOSITION PROTEIN 107"/>
    <property type="match status" value="1"/>
</dbReference>
<name>A0A401G9H9_9APHY</name>
<feature type="compositionally biased region" description="Basic and acidic residues" evidence="1">
    <location>
        <begin position="653"/>
        <end position="665"/>
    </location>
</feature>
<dbReference type="RefSeq" id="XP_027609706.1">
    <property type="nucleotide sequence ID" value="XM_027753905.1"/>
</dbReference>
<feature type="compositionally biased region" description="Basic and acidic residues" evidence="1">
    <location>
        <begin position="675"/>
        <end position="693"/>
    </location>
</feature>
<dbReference type="FunCoup" id="A0A401G9H9">
    <property type="interactions" value="298"/>
</dbReference>
<evidence type="ECO:0000313" key="3">
    <source>
        <dbReference type="EMBL" id="GBE78793.1"/>
    </source>
</evidence>
<evidence type="ECO:0000259" key="2">
    <source>
        <dbReference type="PROSITE" id="PS50172"/>
    </source>
</evidence>
<dbReference type="InterPro" id="IPR036420">
    <property type="entry name" value="BRCT_dom_sf"/>
</dbReference>
<dbReference type="Pfam" id="PF16589">
    <property type="entry name" value="BRCT_2"/>
    <property type="match status" value="1"/>
</dbReference>
<dbReference type="CDD" id="cd18432">
    <property type="entry name" value="BRCT_PAXIP1_rpt6_like"/>
    <property type="match status" value="1"/>
</dbReference>
<reference evidence="3 4" key="1">
    <citation type="journal article" date="2018" name="Sci. Rep.">
        <title>Genome sequence of the cauliflower mushroom Sparassis crispa (Hanabiratake) and its association with beneficial usage.</title>
        <authorList>
            <person name="Kiyama R."/>
            <person name="Furutani Y."/>
            <person name="Kawaguchi K."/>
            <person name="Nakanishi T."/>
        </authorList>
    </citation>
    <scope>NUCLEOTIDE SEQUENCE [LARGE SCALE GENOMIC DNA]</scope>
</reference>
<feature type="domain" description="BRCT" evidence="2">
    <location>
        <begin position="348"/>
        <end position="423"/>
    </location>
</feature>
<dbReference type="GO" id="GO:0005634">
    <property type="term" value="C:nucleus"/>
    <property type="evidence" value="ECO:0007669"/>
    <property type="project" value="TreeGrafter"/>
</dbReference>
<dbReference type="GO" id="GO:0006302">
    <property type="term" value="P:double-strand break repair"/>
    <property type="evidence" value="ECO:0007669"/>
    <property type="project" value="TreeGrafter"/>
</dbReference>
<accession>A0A401G9H9</accession>
<feature type="region of interest" description="Disordered" evidence="1">
    <location>
        <begin position="547"/>
        <end position="1048"/>
    </location>
</feature>
<dbReference type="InParanoid" id="A0A401G9H9"/>
<comment type="caution">
    <text evidence="3">The sequence shown here is derived from an EMBL/GenBank/DDBJ whole genome shotgun (WGS) entry which is preliminary data.</text>
</comment>
<feature type="compositionally biased region" description="Acidic residues" evidence="1">
    <location>
        <begin position="583"/>
        <end position="592"/>
    </location>
</feature>
<dbReference type="InterPro" id="IPR053036">
    <property type="entry name" value="CellCycle_DNARepair_Reg"/>
</dbReference>
<feature type="compositionally biased region" description="Basic and acidic residues" evidence="1">
    <location>
        <begin position="922"/>
        <end position="931"/>
    </location>
</feature>
<feature type="region of interest" description="Disordered" evidence="1">
    <location>
        <begin position="493"/>
        <end position="527"/>
    </location>
</feature>
<evidence type="ECO:0000256" key="1">
    <source>
        <dbReference type="SAM" id="MobiDB-lite"/>
    </source>
</evidence>
<feature type="domain" description="BRCT" evidence="2">
    <location>
        <begin position="1056"/>
        <end position="1123"/>
    </location>
</feature>
<dbReference type="SUPFAM" id="SSF52113">
    <property type="entry name" value="BRCT domain"/>
    <property type="match status" value="3"/>
</dbReference>
<keyword evidence="4" id="KW-1185">Reference proteome</keyword>
<dbReference type="GO" id="GO:1990683">
    <property type="term" value="P:DNA double-strand break attachment to nuclear envelope"/>
    <property type="evidence" value="ECO:0007669"/>
    <property type="project" value="TreeGrafter"/>
</dbReference>
<protein>
    <recommendedName>
        <fullName evidence="2">BRCT domain-containing protein</fullName>
    </recommendedName>
</protein>
<feature type="compositionally biased region" description="Basic residues" evidence="1">
    <location>
        <begin position="603"/>
        <end position="613"/>
    </location>
</feature>
<dbReference type="Pfam" id="PF16770">
    <property type="entry name" value="RTT107_BRCT_5"/>
    <property type="match status" value="1"/>
</dbReference>
<dbReference type="GO" id="GO:0035361">
    <property type="term" value="C:Cul8-RING ubiquitin ligase complex"/>
    <property type="evidence" value="ECO:0007669"/>
    <property type="project" value="TreeGrafter"/>
</dbReference>
<dbReference type="OrthoDB" id="342264at2759"/>
<dbReference type="Gene3D" id="3.40.50.10190">
    <property type="entry name" value="BRCT domain"/>
    <property type="match status" value="4"/>
</dbReference>
<dbReference type="CDD" id="cd18436">
    <property type="entry name" value="BRCT_BRC1_like_rpt2"/>
    <property type="match status" value="1"/>
</dbReference>
<dbReference type="CDD" id="cd17743">
    <property type="entry name" value="BRCT_BRC1_like_rpt5"/>
    <property type="match status" value="1"/>
</dbReference>
<evidence type="ECO:0000313" key="4">
    <source>
        <dbReference type="Proteomes" id="UP000287166"/>
    </source>
</evidence>
<feature type="compositionally biased region" description="Polar residues" evidence="1">
    <location>
        <begin position="858"/>
        <end position="874"/>
    </location>
</feature>
<proteinExistence type="predicted"/>
<dbReference type="Proteomes" id="UP000287166">
    <property type="component" value="Unassembled WGS sequence"/>
</dbReference>
<dbReference type="AlphaFoldDB" id="A0A401G9H9"/>
<feature type="compositionally biased region" description="Polar residues" evidence="1">
    <location>
        <begin position="1034"/>
        <end position="1048"/>
    </location>
</feature>
<feature type="compositionally biased region" description="Polar residues" evidence="1">
    <location>
        <begin position="770"/>
        <end position="797"/>
    </location>
</feature>